<keyword evidence="3" id="KW-1185">Reference proteome</keyword>
<reference evidence="2 3" key="1">
    <citation type="submission" date="2024-11" db="EMBL/GenBank/DDBJ databases">
        <title>Chromosome-level genome assembly of Eucalyptus globulus Labill. provides insights into its genome evolution.</title>
        <authorList>
            <person name="Li X."/>
        </authorList>
    </citation>
    <scope>NUCLEOTIDE SEQUENCE [LARGE SCALE GENOMIC DNA]</scope>
    <source>
        <strain evidence="2">CL2024</strain>
        <tissue evidence="2">Fresh tender leaves</tissue>
    </source>
</reference>
<feature type="region of interest" description="Disordered" evidence="1">
    <location>
        <begin position="1"/>
        <end position="54"/>
    </location>
</feature>
<proteinExistence type="predicted"/>
<gene>
    <name evidence="2" type="ORF">ACJRO7_027075</name>
</gene>
<dbReference type="Proteomes" id="UP001634007">
    <property type="component" value="Unassembled WGS sequence"/>
</dbReference>
<organism evidence="2 3">
    <name type="scientific">Eucalyptus globulus</name>
    <name type="common">Tasmanian blue gum</name>
    <dbReference type="NCBI Taxonomy" id="34317"/>
    <lineage>
        <taxon>Eukaryota</taxon>
        <taxon>Viridiplantae</taxon>
        <taxon>Streptophyta</taxon>
        <taxon>Embryophyta</taxon>
        <taxon>Tracheophyta</taxon>
        <taxon>Spermatophyta</taxon>
        <taxon>Magnoliopsida</taxon>
        <taxon>eudicotyledons</taxon>
        <taxon>Gunneridae</taxon>
        <taxon>Pentapetalae</taxon>
        <taxon>rosids</taxon>
        <taxon>malvids</taxon>
        <taxon>Myrtales</taxon>
        <taxon>Myrtaceae</taxon>
        <taxon>Myrtoideae</taxon>
        <taxon>Eucalypteae</taxon>
        <taxon>Eucalyptus</taxon>
    </lineage>
</organism>
<dbReference type="AlphaFoldDB" id="A0ABD3JX72"/>
<evidence type="ECO:0000313" key="2">
    <source>
        <dbReference type="EMBL" id="KAL3730012.1"/>
    </source>
</evidence>
<dbReference type="EMBL" id="JBJKBG010000007">
    <property type="protein sequence ID" value="KAL3730012.1"/>
    <property type="molecule type" value="Genomic_DNA"/>
</dbReference>
<evidence type="ECO:0000256" key="1">
    <source>
        <dbReference type="SAM" id="MobiDB-lite"/>
    </source>
</evidence>
<comment type="caution">
    <text evidence="2">The sequence shown here is derived from an EMBL/GenBank/DDBJ whole genome shotgun (WGS) entry which is preliminary data.</text>
</comment>
<protein>
    <submittedName>
        <fullName evidence="2">Uncharacterized protein</fullName>
    </submittedName>
</protein>
<feature type="non-terminal residue" evidence="2">
    <location>
        <position position="1"/>
    </location>
</feature>
<accession>A0ABD3JX72</accession>
<name>A0ABD3JX72_EUCGL</name>
<sequence>ASRHDRGLTSAQPSKTKPCTWHAEEQEPRRSRSHPGDPLGGSPERSTIDERGHP</sequence>
<evidence type="ECO:0000313" key="3">
    <source>
        <dbReference type="Proteomes" id="UP001634007"/>
    </source>
</evidence>